<organism evidence="1 2">
    <name type="scientific">Steinernema carpocapsae</name>
    <name type="common">Entomopathogenic nematode</name>
    <dbReference type="NCBI Taxonomy" id="34508"/>
    <lineage>
        <taxon>Eukaryota</taxon>
        <taxon>Metazoa</taxon>
        <taxon>Ecdysozoa</taxon>
        <taxon>Nematoda</taxon>
        <taxon>Chromadorea</taxon>
        <taxon>Rhabditida</taxon>
        <taxon>Tylenchina</taxon>
        <taxon>Panagrolaimomorpha</taxon>
        <taxon>Strongyloidoidea</taxon>
        <taxon>Steinernematidae</taxon>
        <taxon>Steinernema</taxon>
    </lineage>
</organism>
<accession>A0A4U5LWM5</accession>
<dbReference type="PANTHER" id="PTHR47163:SF3">
    <property type="entry name" value="PROTEIN CBG18017"/>
    <property type="match status" value="1"/>
</dbReference>
<sequence length="172" mass="19157">MHSCSFSFCPNAKAVVLQTQPIPISQRSVYGSNQAYSLTFLGKGISAQTWIFGMVERGTAKMFMEVYPTHTETNKFLESAAALLLIIQRHVRPSSIIISKWPAYGGINKLPENYQHYTVNHKENFGTIAAASFPPEDLPSPFIPSLPPRQLVAPNLLQAWSNPGYFGERSRV</sequence>
<dbReference type="AlphaFoldDB" id="A0A4U5LWM5"/>
<evidence type="ECO:0000313" key="2">
    <source>
        <dbReference type="Proteomes" id="UP000298663"/>
    </source>
</evidence>
<evidence type="ECO:0000313" key="1">
    <source>
        <dbReference type="EMBL" id="TKR60587.1"/>
    </source>
</evidence>
<evidence type="ECO:0008006" key="3">
    <source>
        <dbReference type="Google" id="ProtNLM"/>
    </source>
</evidence>
<protein>
    <recommendedName>
        <fullName evidence="3">ISXO2-like transposase domain-containing protein</fullName>
    </recommendedName>
</protein>
<name>A0A4U5LWM5_STECR</name>
<dbReference type="Proteomes" id="UP000298663">
    <property type="component" value="Unassembled WGS sequence"/>
</dbReference>
<comment type="caution">
    <text evidence="1">The sequence shown here is derived from an EMBL/GenBank/DDBJ whole genome shotgun (WGS) entry which is preliminary data.</text>
</comment>
<dbReference type="PANTHER" id="PTHR47163">
    <property type="entry name" value="DDE_TNP_IS1595 DOMAIN-CONTAINING PROTEIN"/>
    <property type="match status" value="1"/>
</dbReference>
<gene>
    <name evidence="1" type="ORF">L596_027814</name>
</gene>
<dbReference type="InterPro" id="IPR053164">
    <property type="entry name" value="IS1016-like_transposase"/>
</dbReference>
<keyword evidence="2" id="KW-1185">Reference proteome</keyword>
<reference evidence="1 2" key="1">
    <citation type="journal article" date="2015" name="Genome Biol.">
        <title>Comparative genomics of Steinernema reveals deeply conserved gene regulatory networks.</title>
        <authorList>
            <person name="Dillman A.R."/>
            <person name="Macchietto M."/>
            <person name="Porter C.F."/>
            <person name="Rogers A."/>
            <person name="Williams B."/>
            <person name="Antoshechkin I."/>
            <person name="Lee M.M."/>
            <person name="Goodwin Z."/>
            <person name="Lu X."/>
            <person name="Lewis E.E."/>
            <person name="Goodrich-Blair H."/>
            <person name="Stock S.P."/>
            <person name="Adams B.J."/>
            <person name="Sternberg P.W."/>
            <person name="Mortazavi A."/>
        </authorList>
    </citation>
    <scope>NUCLEOTIDE SEQUENCE [LARGE SCALE GENOMIC DNA]</scope>
    <source>
        <strain evidence="1 2">ALL</strain>
    </source>
</reference>
<reference evidence="1 2" key="2">
    <citation type="journal article" date="2019" name="G3 (Bethesda)">
        <title>Hybrid Assembly of the Genome of the Entomopathogenic Nematode Steinernema carpocapsae Identifies the X-Chromosome.</title>
        <authorList>
            <person name="Serra L."/>
            <person name="Macchietto M."/>
            <person name="Macias-Munoz A."/>
            <person name="McGill C.J."/>
            <person name="Rodriguez I.M."/>
            <person name="Rodriguez B."/>
            <person name="Murad R."/>
            <person name="Mortazavi A."/>
        </authorList>
    </citation>
    <scope>NUCLEOTIDE SEQUENCE [LARGE SCALE GENOMIC DNA]</scope>
    <source>
        <strain evidence="1 2">ALL</strain>
    </source>
</reference>
<dbReference type="EMBL" id="AZBU02000011">
    <property type="protein sequence ID" value="TKR60587.1"/>
    <property type="molecule type" value="Genomic_DNA"/>
</dbReference>
<proteinExistence type="predicted"/>
<dbReference type="OrthoDB" id="5862080at2759"/>